<reference evidence="2" key="1">
    <citation type="submission" date="2017-07" db="EMBL/GenBank/DDBJ databases">
        <title>Taro Niue Genome Assembly and Annotation.</title>
        <authorList>
            <person name="Atibalentja N."/>
            <person name="Keating K."/>
            <person name="Fields C.J."/>
        </authorList>
    </citation>
    <scope>NUCLEOTIDE SEQUENCE</scope>
    <source>
        <strain evidence="2">Niue_2</strain>
        <tissue evidence="2">Leaf</tissue>
    </source>
</reference>
<dbReference type="EMBL" id="NMUH01000704">
    <property type="protein sequence ID" value="MQL83567.1"/>
    <property type="molecule type" value="Genomic_DNA"/>
</dbReference>
<sequence length="702" mass="75245">APNYYFCNRSLVPSVVAPECGRACGETVLLTWLLGVSRGDTWLFLPDLVEVRDVGACVVRLWSHVVAPVFRIGYPYVALFARLTPPTLFRSSRYAPYGLHLSFYLWVAARPSGSLAGVREVASFPVGSECELQESAAAVAGCACFERVGIFARDKHMLVCHVALLVESCNTCLWLLPALCWLVVNSSEVLPEFFSIGSGGGLFRAYFASCCATSGLRLRSGDVFPEWLLALWVEVLPKLPCGREVGFVSRALWVLPDGSLVSAMGVWLIVPPVGGGGAGVAAGAVFRTVATFVAKVLPLLSYFEVEQVASLVRVVSCGAIAVLGGTYRPSVCGPPHLWCYERCLMLCASKSQYGGCALEAAGSPCVLLVWVSGSESLSVGLESFQAVGAIMYCTLSMFLWVAFGSFGACGGTLCSCSSGLFFVPSGALVHCVALWVAPVFEALSFLPLGHFALAMPCGCTITAIGWDLVVPADTALLAVVFSTCVFSAWFWVTIKKLSFGLAVVFLVGLVRAAPVDLLTSACVLCTIVMRPVVTVTWDPQPRVPVSEGVALGGGRAQVTDLEKKGKTTVLLTWLLGVSRGDTWLFLPNLVEVRDVGACVSSFASALLEFLLLWLVRDWLSLLSLVREAHPPYSLQVFGPVGGGTTFGVPGGGSGRSGHQTSSRSICYLKIVFKLIDHIWWRVIILNILLKLRTGHHTFSSYD</sequence>
<organism evidence="2 3">
    <name type="scientific">Colocasia esculenta</name>
    <name type="common">Wild taro</name>
    <name type="synonym">Arum esculentum</name>
    <dbReference type="NCBI Taxonomy" id="4460"/>
    <lineage>
        <taxon>Eukaryota</taxon>
        <taxon>Viridiplantae</taxon>
        <taxon>Streptophyta</taxon>
        <taxon>Embryophyta</taxon>
        <taxon>Tracheophyta</taxon>
        <taxon>Spermatophyta</taxon>
        <taxon>Magnoliopsida</taxon>
        <taxon>Liliopsida</taxon>
        <taxon>Araceae</taxon>
        <taxon>Aroideae</taxon>
        <taxon>Colocasieae</taxon>
        <taxon>Colocasia</taxon>
    </lineage>
</organism>
<keyword evidence="1" id="KW-0812">Transmembrane</keyword>
<evidence type="ECO:0000313" key="2">
    <source>
        <dbReference type="EMBL" id="MQL83567.1"/>
    </source>
</evidence>
<keyword evidence="1" id="KW-1133">Transmembrane helix</keyword>
<dbReference type="Proteomes" id="UP000652761">
    <property type="component" value="Unassembled WGS sequence"/>
</dbReference>
<keyword evidence="1" id="KW-0472">Membrane</keyword>
<proteinExistence type="predicted"/>
<keyword evidence="3" id="KW-1185">Reference proteome</keyword>
<protein>
    <submittedName>
        <fullName evidence="2">Uncharacterized protein</fullName>
    </submittedName>
</protein>
<evidence type="ECO:0000256" key="1">
    <source>
        <dbReference type="SAM" id="Phobius"/>
    </source>
</evidence>
<name>A0A843UMK2_COLES</name>
<feature type="transmembrane region" description="Helical" evidence="1">
    <location>
        <begin position="475"/>
        <end position="492"/>
    </location>
</feature>
<accession>A0A843UMK2</accession>
<feature type="non-terminal residue" evidence="2">
    <location>
        <position position="702"/>
    </location>
</feature>
<evidence type="ECO:0000313" key="3">
    <source>
        <dbReference type="Proteomes" id="UP000652761"/>
    </source>
</evidence>
<dbReference type="AlphaFoldDB" id="A0A843UMK2"/>
<comment type="caution">
    <text evidence="2">The sequence shown here is derived from an EMBL/GenBank/DDBJ whole genome shotgun (WGS) entry which is preliminary data.</text>
</comment>
<feature type="transmembrane region" description="Helical" evidence="1">
    <location>
        <begin position="386"/>
        <end position="408"/>
    </location>
</feature>
<gene>
    <name evidence="2" type="ORF">Taro_016070</name>
</gene>
<feature type="transmembrane region" description="Helical" evidence="1">
    <location>
        <begin position="420"/>
        <end position="440"/>
    </location>
</feature>